<feature type="transmembrane region" description="Helical" evidence="8">
    <location>
        <begin position="60"/>
        <end position="78"/>
    </location>
</feature>
<keyword evidence="3" id="KW-0813">Transport</keyword>
<evidence type="ECO:0000256" key="6">
    <source>
        <dbReference type="ARBA" id="ARBA00022989"/>
    </source>
</evidence>
<feature type="transmembrane region" description="Helical" evidence="8">
    <location>
        <begin position="94"/>
        <end position="115"/>
    </location>
</feature>
<feature type="transmembrane region" description="Helical" evidence="8">
    <location>
        <begin position="262"/>
        <end position="282"/>
    </location>
</feature>
<evidence type="ECO:0000256" key="4">
    <source>
        <dbReference type="ARBA" id="ARBA00022475"/>
    </source>
</evidence>
<dbReference type="AlphaFoldDB" id="A0A379GE40"/>
<dbReference type="PANTHER" id="PTHR22911">
    <property type="entry name" value="ACYL-MALONYL CONDENSING ENZYME-RELATED"/>
    <property type="match status" value="1"/>
</dbReference>
<keyword evidence="5 8" id="KW-0812">Transmembrane</keyword>
<dbReference type="PANTHER" id="PTHR22911:SF137">
    <property type="entry name" value="SOLUTE CARRIER FAMILY 35 MEMBER G2-RELATED"/>
    <property type="match status" value="1"/>
</dbReference>
<evidence type="ECO:0000259" key="9">
    <source>
        <dbReference type="Pfam" id="PF00892"/>
    </source>
</evidence>
<keyword evidence="7 8" id="KW-0472">Membrane</keyword>
<dbReference type="Gene3D" id="1.10.3730.20">
    <property type="match status" value="1"/>
</dbReference>
<comment type="subcellular location">
    <subcellularLocation>
        <location evidence="1">Cell membrane</location>
        <topology evidence="1">Multi-pass membrane protein</topology>
    </subcellularLocation>
</comment>
<name>A0A379GE40_PROMI</name>
<organism evidence="10 11">
    <name type="scientific">Proteus mirabilis</name>
    <dbReference type="NCBI Taxonomy" id="584"/>
    <lineage>
        <taxon>Bacteria</taxon>
        <taxon>Pseudomonadati</taxon>
        <taxon>Pseudomonadota</taxon>
        <taxon>Gammaproteobacteria</taxon>
        <taxon>Enterobacterales</taxon>
        <taxon>Morganellaceae</taxon>
        <taxon>Proteus</taxon>
    </lineage>
</organism>
<dbReference type="InterPro" id="IPR037185">
    <property type="entry name" value="EmrE-like"/>
</dbReference>
<feature type="transmembrane region" description="Helical" evidence="8">
    <location>
        <begin position="200"/>
        <end position="220"/>
    </location>
</feature>
<evidence type="ECO:0000313" key="10">
    <source>
        <dbReference type="EMBL" id="SUC39294.1"/>
    </source>
</evidence>
<gene>
    <name evidence="10" type="primary">rarD_2</name>
    <name evidence="10" type="ORF">NCTC11938_03580</name>
</gene>
<evidence type="ECO:0000256" key="8">
    <source>
        <dbReference type="SAM" id="Phobius"/>
    </source>
</evidence>
<dbReference type="Pfam" id="PF00892">
    <property type="entry name" value="EamA"/>
    <property type="match status" value="1"/>
</dbReference>
<feature type="domain" description="EamA" evidence="9">
    <location>
        <begin position="29"/>
        <end position="161"/>
    </location>
</feature>
<evidence type="ECO:0000256" key="2">
    <source>
        <dbReference type="ARBA" id="ARBA00007362"/>
    </source>
</evidence>
<feature type="transmembrane region" description="Helical" evidence="8">
    <location>
        <begin position="288"/>
        <end position="309"/>
    </location>
</feature>
<dbReference type="NCBIfam" id="TIGR00688">
    <property type="entry name" value="rarD"/>
    <property type="match status" value="1"/>
</dbReference>
<accession>A0A379GE40</accession>
<feature type="transmembrane region" description="Helical" evidence="8">
    <location>
        <begin position="30"/>
        <end position="48"/>
    </location>
</feature>
<reference evidence="10 11" key="1">
    <citation type="submission" date="2018-06" db="EMBL/GenBank/DDBJ databases">
        <authorList>
            <consortium name="Pathogen Informatics"/>
            <person name="Doyle S."/>
        </authorList>
    </citation>
    <scope>NUCLEOTIDE SEQUENCE [LARGE SCALE GENOMIC DNA]</scope>
    <source>
        <strain evidence="10 11">NCTC11938</strain>
    </source>
</reference>
<proteinExistence type="inferred from homology"/>
<sequence>MIILFDSFSAYDSKVSLTLLVESHMWAQSGVLLAICSYILWGITPLFYRLLPGAQPLELLAQRLIWSIPLLLLVRLFIKNRTRWRAVLQDRRSIFMCLFSSLAMAVSWCTFTYALTHQQVLAASLGYFINPLFSIVLGVIFLKEKLNPAEKLAVILICAGVGYQLWMYGQLPILALVMGGAFAIYGLIRKFIRFDVITSLFIETLWLIPVAIGVMIWLIMRDESAFSSADNLTRFYYILTAPVTILPLLFFTAAIKRTTLTVIGLAQYIEPTMQFLLAVFLFHEAFDAVKGVSFSLIWLGLLCCIFALIRKRLNALKIHKGQHSQKI</sequence>
<dbReference type="GO" id="GO:0005886">
    <property type="term" value="C:plasma membrane"/>
    <property type="evidence" value="ECO:0007669"/>
    <property type="project" value="UniProtKB-SubCell"/>
</dbReference>
<feature type="transmembrane region" description="Helical" evidence="8">
    <location>
        <begin position="121"/>
        <end position="142"/>
    </location>
</feature>
<dbReference type="EMBL" id="UGTS01000006">
    <property type="protein sequence ID" value="SUC39294.1"/>
    <property type="molecule type" value="Genomic_DNA"/>
</dbReference>
<dbReference type="Proteomes" id="UP000254191">
    <property type="component" value="Unassembled WGS sequence"/>
</dbReference>
<feature type="transmembrane region" description="Helical" evidence="8">
    <location>
        <begin position="235"/>
        <end position="255"/>
    </location>
</feature>
<evidence type="ECO:0000256" key="7">
    <source>
        <dbReference type="ARBA" id="ARBA00023136"/>
    </source>
</evidence>
<keyword evidence="4" id="KW-1003">Cell membrane</keyword>
<comment type="similarity">
    <text evidence="2">Belongs to the EamA transporter family.</text>
</comment>
<dbReference type="InterPro" id="IPR000620">
    <property type="entry name" value="EamA_dom"/>
</dbReference>
<dbReference type="SUPFAM" id="SSF103481">
    <property type="entry name" value="Multidrug resistance efflux transporter EmrE"/>
    <property type="match status" value="2"/>
</dbReference>
<evidence type="ECO:0000256" key="3">
    <source>
        <dbReference type="ARBA" id="ARBA00022448"/>
    </source>
</evidence>
<keyword evidence="6 8" id="KW-1133">Transmembrane helix</keyword>
<evidence type="ECO:0000256" key="5">
    <source>
        <dbReference type="ARBA" id="ARBA00022692"/>
    </source>
</evidence>
<dbReference type="InterPro" id="IPR004626">
    <property type="entry name" value="RarD"/>
</dbReference>
<protein>
    <submittedName>
        <fullName evidence="10">Chloramphenicol-sensitive protein</fullName>
    </submittedName>
</protein>
<evidence type="ECO:0000256" key="1">
    <source>
        <dbReference type="ARBA" id="ARBA00004651"/>
    </source>
</evidence>
<evidence type="ECO:0000313" key="11">
    <source>
        <dbReference type="Proteomes" id="UP000254191"/>
    </source>
</evidence>
<feature type="transmembrane region" description="Helical" evidence="8">
    <location>
        <begin position="172"/>
        <end position="188"/>
    </location>
</feature>